<accession>A0A1G2BW61</accession>
<name>A0A1G2BW61_9BACT</name>
<evidence type="ECO:0000313" key="3">
    <source>
        <dbReference type="Proteomes" id="UP000177626"/>
    </source>
</evidence>
<sequence>MAIKKITSSARALKNPDSIGLKSENNGNDSSLMEFEQFVSNKPQNSRGKSWLAITLIVVVLLLATVWLVMSRAQTMEKSGKFQAIYLENGQTYYAKVAKEDALNIYLSDVYYIQIEQQTVQPAEGAEEGAEPQVVEVPVLIKRGEELHKPQGLMQINRSKLVAIEEIGADSEILKEIDRINQPQPQQ</sequence>
<proteinExistence type="predicted"/>
<keyword evidence="1" id="KW-0812">Transmembrane</keyword>
<keyword evidence="1" id="KW-0472">Membrane</keyword>
<dbReference type="AlphaFoldDB" id="A0A1G2BW61"/>
<dbReference type="EMBL" id="MHKQ01000022">
    <property type="protein sequence ID" value="OGY93414.1"/>
    <property type="molecule type" value="Genomic_DNA"/>
</dbReference>
<dbReference type="Proteomes" id="UP000177626">
    <property type="component" value="Unassembled WGS sequence"/>
</dbReference>
<protein>
    <submittedName>
        <fullName evidence="2">Uncharacterized protein</fullName>
    </submittedName>
</protein>
<gene>
    <name evidence="2" type="ORF">A2406_00685</name>
</gene>
<evidence type="ECO:0000256" key="1">
    <source>
        <dbReference type="SAM" id="Phobius"/>
    </source>
</evidence>
<feature type="transmembrane region" description="Helical" evidence="1">
    <location>
        <begin position="51"/>
        <end position="70"/>
    </location>
</feature>
<keyword evidence="1" id="KW-1133">Transmembrane helix</keyword>
<organism evidence="2 3">
    <name type="scientific">Candidatus Komeilibacteria bacterium RIFOXYC1_FULL_37_11</name>
    <dbReference type="NCBI Taxonomy" id="1798555"/>
    <lineage>
        <taxon>Bacteria</taxon>
        <taxon>Candidatus Komeiliibacteriota</taxon>
    </lineage>
</organism>
<evidence type="ECO:0000313" key="2">
    <source>
        <dbReference type="EMBL" id="OGY93414.1"/>
    </source>
</evidence>
<comment type="caution">
    <text evidence="2">The sequence shown here is derived from an EMBL/GenBank/DDBJ whole genome shotgun (WGS) entry which is preliminary data.</text>
</comment>
<reference evidence="2 3" key="1">
    <citation type="journal article" date="2016" name="Nat. Commun.">
        <title>Thousands of microbial genomes shed light on interconnected biogeochemical processes in an aquifer system.</title>
        <authorList>
            <person name="Anantharaman K."/>
            <person name="Brown C.T."/>
            <person name="Hug L.A."/>
            <person name="Sharon I."/>
            <person name="Castelle C.J."/>
            <person name="Probst A.J."/>
            <person name="Thomas B.C."/>
            <person name="Singh A."/>
            <person name="Wilkins M.J."/>
            <person name="Karaoz U."/>
            <person name="Brodie E.L."/>
            <person name="Williams K.H."/>
            <person name="Hubbard S.S."/>
            <person name="Banfield J.F."/>
        </authorList>
    </citation>
    <scope>NUCLEOTIDE SEQUENCE [LARGE SCALE GENOMIC DNA]</scope>
</reference>